<evidence type="ECO:0000259" key="5">
    <source>
        <dbReference type="Pfam" id="PF01613"/>
    </source>
</evidence>
<dbReference type="Gene3D" id="2.30.110.10">
    <property type="entry name" value="Electron Transport, Fmn-binding Protein, Chain A"/>
    <property type="match status" value="1"/>
</dbReference>
<dbReference type="InterPro" id="IPR002563">
    <property type="entry name" value="Flavin_Rdtase-like_dom"/>
</dbReference>
<dbReference type="GeneID" id="63684461"/>
<sequence length="184" mass="21070">MNVRFSWFQMISFHPPSIIISPANAPRRKDTTQNILDTKQFTVNIISEPFVENANACAIDAPEDFNEWPLSGLTREPSTFVKPARVKESAFSMECELLQAIDVRHPEYDRPDLGDGLTTLIIGVVRYIHARKDVLNDQELVDVVKPQPVSRLGDISFGRVGNLYRLKRYKWEEEKENIKAALKQ</sequence>
<dbReference type="InterPro" id="IPR012349">
    <property type="entry name" value="Split_barrel_FMN-bd"/>
</dbReference>
<dbReference type="AlphaFoldDB" id="M5FPF5"/>
<proteinExistence type="inferred from homology"/>
<reference evidence="6 7" key="1">
    <citation type="journal article" date="2012" name="Science">
        <title>The Paleozoic origin of enzymatic lignin decomposition reconstructed from 31 fungal genomes.</title>
        <authorList>
            <person name="Floudas D."/>
            <person name="Binder M."/>
            <person name="Riley R."/>
            <person name="Barry K."/>
            <person name="Blanchette R.A."/>
            <person name="Henrissat B."/>
            <person name="Martinez A.T."/>
            <person name="Otillar R."/>
            <person name="Spatafora J.W."/>
            <person name="Yadav J.S."/>
            <person name="Aerts A."/>
            <person name="Benoit I."/>
            <person name="Boyd A."/>
            <person name="Carlson A."/>
            <person name="Copeland A."/>
            <person name="Coutinho P.M."/>
            <person name="de Vries R.P."/>
            <person name="Ferreira P."/>
            <person name="Findley K."/>
            <person name="Foster B."/>
            <person name="Gaskell J."/>
            <person name="Glotzer D."/>
            <person name="Gorecki P."/>
            <person name="Heitman J."/>
            <person name="Hesse C."/>
            <person name="Hori C."/>
            <person name="Igarashi K."/>
            <person name="Jurgens J.A."/>
            <person name="Kallen N."/>
            <person name="Kersten P."/>
            <person name="Kohler A."/>
            <person name="Kuees U."/>
            <person name="Kumar T.K.A."/>
            <person name="Kuo A."/>
            <person name="LaButti K."/>
            <person name="Larrondo L.F."/>
            <person name="Lindquist E."/>
            <person name="Ling A."/>
            <person name="Lombard V."/>
            <person name="Lucas S."/>
            <person name="Lundell T."/>
            <person name="Martin R."/>
            <person name="McLaughlin D.J."/>
            <person name="Morgenstern I."/>
            <person name="Morin E."/>
            <person name="Murat C."/>
            <person name="Nagy L.G."/>
            <person name="Nolan M."/>
            <person name="Ohm R.A."/>
            <person name="Patyshakuliyeva A."/>
            <person name="Rokas A."/>
            <person name="Ruiz-Duenas F.J."/>
            <person name="Sabat G."/>
            <person name="Salamov A."/>
            <person name="Samejima M."/>
            <person name="Schmutz J."/>
            <person name="Slot J.C."/>
            <person name="St John F."/>
            <person name="Stenlid J."/>
            <person name="Sun H."/>
            <person name="Sun S."/>
            <person name="Syed K."/>
            <person name="Tsang A."/>
            <person name="Wiebenga A."/>
            <person name="Young D."/>
            <person name="Pisabarro A."/>
            <person name="Eastwood D.C."/>
            <person name="Martin F."/>
            <person name="Cullen D."/>
            <person name="Grigoriev I.V."/>
            <person name="Hibbett D.S."/>
        </authorList>
    </citation>
    <scope>NUCLEOTIDE SEQUENCE [LARGE SCALE GENOMIC DNA]</scope>
    <source>
        <strain evidence="6 7">DJM-731 SS1</strain>
    </source>
</reference>
<dbReference type="OrthoDB" id="298012at2759"/>
<dbReference type="PANTHER" id="PTHR33798:SF5">
    <property type="entry name" value="FLAVIN REDUCTASE LIKE DOMAIN-CONTAINING PROTEIN"/>
    <property type="match status" value="1"/>
</dbReference>
<gene>
    <name evidence="6" type="ORF">DACRYDRAFT_112364</name>
</gene>
<evidence type="ECO:0000256" key="1">
    <source>
        <dbReference type="ARBA" id="ARBA00001917"/>
    </source>
</evidence>
<keyword evidence="3" id="KW-0288">FMN</keyword>
<evidence type="ECO:0000256" key="3">
    <source>
        <dbReference type="ARBA" id="ARBA00022643"/>
    </source>
</evidence>
<evidence type="ECO:0000256" key="2">
    <source>
        <dbReference type="ARBA" id="ARBA00022630"/>
    </source>
</evidence>
<evidence type="ECO:0000256" key="4">
    <source>
        <dbReference type="ARBA" id="ARBA00038054"/>
    </source>
</evidence>
<evidence type="ECO:0000313" key="7">
    <source>
        <dbReference type="Proteomes" id="UP000030653"/>
    </source>
</evidence>
<keyword evidence="2" id="KW-0285">Flavoprotein</keyword>
<dbReference type="PANTHER" id="PTHR33798">
    <property type="entry name" value="FLAVOPROTEIN OXYGENASE"/>
    <property type="match status" value="1"/>
</dbReference>
<dbReference type="EMBL" id="JH795879">
    <property type="protein sequence ID" value="EJT97038.1"/>
    <property type="molecule type" value="Genomic_DNA"/>
</dbReference>
<dbReference type="Pfam" id="PF01613">
    <property type="entry name" value="Flavin_Reduct"/>
    <property type="match status" value="1"/>
</dbReference>
<dbReference type="GO" id="GO:0010181">
    <property type="term" value="F:FMN binding"/>
    <property type="evidence" value="ECO:0007669"/>
    <property type="project" value="InterPro"/>
</dbReference>
<dbReference type="SUPFAM" id="SSF50475">
    <property type="entry name" value="FMN-binding split barrel"/>
    <property type="match status" value="1"/>
</dbReference>
<protein>
    <recommendedName>
        <fullName evidence="5">Flavin reductase like domain-containing protein</fullName>
    </recommendedName>
</protein>
<keyword evidence="7" id="KW-1185">Reference proteome</keyword>
<dbReference type="HOGENOM" id="CLU_059021_3_1_1"/>
<comment type="similarity">
    <text evidence="4">Belongs to the flavoredoxin family.</text>
</comment>
<dbReference type="RefSeq" id="XP_040623936.1">
    <property type="nucleotide sequence ID" value="XM_040769399.1"/>
</dbReference>
<dbReference type="Proteomes" id="UP000030653">
    <property type="component" value="Unassembled WGS sequence"/>
</dbReference>
<accession>M5FPF5</accession>
<comment type="cofactor">
    <cofactor evidence="1">
        <name>FMN</name>
        <dbReference type="ChEBI" id="CHEBI:58210"/>
    </cofactor>
</comment>
<organism evidence="6 7">
    <name type="scientific">Dacryopinax primogenitus (strain DJM 731)</name>
    <name type="common">Brown rot fungus</name>
    <dbReference type="NCBI Taxonomy" id="1858805"/>
    <lineage>
        <taxon>Eukaryota</taxon>
        <taxon>Fungi</taxon>
        <taxon>Dikarya</taxon>
        <taxon>Basidiomycota</taxon>
        <taxon>Agaricomycotina</taxon>
        <taxon>Dacrymycetes</taxon>
        <taxon>Dacrymycetales</taxon>
        <taxon>Dacrymycetaceae</taxon>
        <taxon>Dacryopinax</taxon>
    </lineage>
</organism>
<name>M5FPF5_DACPD</name>
<dbReference type="OMA" id="MECELYA"/>
<evidence type="ECO:0000313" key="6">
    <source>
        <dbReference type="EMBL" id="EJT97038.1"/>
    </source>
</evidence>
<feature type="domain" description="Flavin reductase like" evidence="5">
    <location>
        <begin position="5"/>
        <end position="135"/>
    </location>
</feature>